<accession>A0A919VQH1</accession>
<name>A0A919VQH1_9ACTN</name>
<dbReference type="EMBL" id="BOQP01000011">
    <property type="protein sequence ID" value="GIM71815.1"/>
    <property type="molecule type" value="Genomic_DNA"/>
</dbReference>
<dbReference type="Proteomes" id="UP000680865">
    <property type="component" value="Unassembled WGS sequence"/>
</dbReference>
<keyword evidence="3" id="KW-1185">Reference proteome</keyword>
<evidence type="ECO:0000313" key="3">
    <source>
        <dbReference type="Proteomes" id="UP000680865"/>
    </source>
</evidence>
<evidence type="ECO:0000313" key="2">
    <source>
        <dbReference type="EMBL" id="GIM71815.1"/>
    </source>
</evidence>
<gene>
    <name evidence="2" type="ORF">Aco04nite_27200</name>
</gene>
<reference evidence="2" key="1">
    <citation type="submission" date="2021-03" db="EMBL/GenBank/DDBJ databases">
        <title>Whole genome shotgun sequence of Actinoplanes consettensis NBRC 14913.</title>
        <authorList>
            <person name="Komaki H."/>
            <person name="Tamura T."/>
        </authorList>
    </citation>
    <scope>NUCLEOTIDE SEQUENCE</scope>
    <source>
        <strain evidence="2">NBRC 14913</strain>
    </source>
</reference>
<feature type="region of interest" description="Disordered" evidence="1">
    <location>
        <begin position="213"/>
        <end position="239"/>
    </location>
</feature>
<proteinExistence type="predicted"/>
<organism evidence="2 3">
    <name type="scientific">Winogradskya consettensis</name>
    <dbReference type="NCBI Taxonomy" id="113560"/>
    <lineage>
        <taxon>Bacteria</taxon>
        <taxon>Bacillati</taxon>
        <taxon>Actinomycetota</taxon>
        <taxon>Actinomycetes</taxon>
        <taxon>Micromonosporales</taxon>
        <taxon>Micromonosporaceae</taxon>
        <taxon>Winogradskya</taxon>
    </lineage>
</organism>
<comment type="caution">
    <text evidence="2">The sequence shown here is derived from an EMBL/GenBank/DDBJ whole genome shotgun (WGS) entry which is preliminary data.</text>
</comment>
<protein>
    <submittedName>
        <fullName evidence="2">Uncharacterized protein</fullName>
    </submittedName>
</protein>
<sequence>MTPPDPIRPGSALADVNLSSALARQLPALEAAAAAGGSRPKLALQNALDIWSLLAAYPWQRLNYRFGRWQAEQTLWKGFVTFGAWETYHWESTVESFQLLDPYTGAKLGEMYSQKRLQFFKGSAYAEPDVLTPPAGAVEVAGDPRSIAAYRPAGGAADTIRISWDPYLNNVVLREGIQALRTGQSDTLPPAYLFVDLDLLDKYRAWFVDEPDKPARKAPWANDVRTYRPGGPPRFGRSR</sequence>
<dbReference type="AlphaFoldDB" id="A0A919VQH1"/>
<evidence type="ECO:0000256" key="1">
    <source>
        <dbReference type="SAM" id="MobiDB-lite"/>
    </source>
</evidence>